<evidence type="ECO:0000259" key="1">
    <source>
        <dbReference type="Pfam" id="PF12728"/>
    </source>
</evidence>
<reference evidence="2 3" key="1">
    <citation type="submission" date="2020-03" db="EMBL/GenBank/DDBJ databases">
        <title>Nocardioides sp. nov., isolated from fish.</title>
        <authorList>
            <person name="Hyun D.-W."/>
            <person name="Bae J.-W."/>
        </authorList>
    </citation>
    <scope>NUCLEOTIDE SEQUENCE [LARGE SCALE GENOMIC DNA]</scope>
    <source>
        <strain evidence="2 3">HDW12A</strain>
    </source>
</reference>
<organism evidence="2 3">
    <name type="scientific">Nocardioides piscis</name>
    <dbReference type="NCBI Taxonomy" id="2714938"/>
    <lineage>
        <taxon>Bacteria</taxon>
        <taxon>Bacillati</taxon>
        <taxon>Actinomycetota</taxon>
        <taxon>Actinomycetes</taxon>
        <taxon>Propionibacteriales</taxon>
        <taxon>Nocardioidaceae</taxon>
        <taxon>Nocardioides</taxon>
    </lineage>
</organism>
<gene>
    <name evidence="2" type="ORF">G7071_03955</name>
</gene>
<dbReference type="SUPFAM" id="SSF46955">
    <property type="entry name" value="Putative DNA-binding domain"/>
    <property type="match status" value="1"/>
</dbReference>
<accession>A0A6G7YD97</accession>
<dbReference type="RefSeq" id="WP_166315125.1">
    <property type="nucleotide sequence ID" value="NZ_CP049866.1"/>
</dbReference>
<proteinExistence type="predicted"/>
<dbReference type="Pfam" id="PF12728">
    <property type="entry name" value="HTH_17"/>
    <property type="match status" value="1"/>
</dbReference>
<dbReference type="InterPro" id="IPR041657">
    <property type="entry name" value="HTH_17"/>
</dbReference>
<dbReference type="InterPro" id="IPR009061">
    <property type="entry name" value="DNA-bd_dom_put_sf"/>
</dbReference>
<evidence type="ECO:0000313" key="2">
    <source>
        <dbReference type="EMBL" id="QIK74699.1"/>
    </source>
</evidence>
<name>A0A6G7YD97_9ACTN</name>
<dbReference type="KEGG" id="npi:G7071_03955"/>
<protein>
    <submittedName>
        <fullName evidence="2">Helix-turn-helix domain-containing protein</fullName>
    </submittedName>
</protein>
<evidence type="ECO:0000313" key="3">
    <source>
        <dbReference type="Proteomes" id="UP000502035"/>
    </source>
</evidence>
<feature type="domain" description="Helix-turn-helix" evidence="1">
    <location>
        <begin position="3"/>
        <end position="55"/>
    </location>
</feature>
<dbReference type="AlphaFoldDB" id="A0A6G7YD97"/>
<dbReference type="Proteomes" id="UP000502035">
    <property type="component" value="Chromosome"/>
</dbReference>
<sequence>MIDVSDLALWLKVSTSSVKKWAQAGPASGRLPRFYRVNGQIRFRPMDVRAWLEGKAVE</sequence>
<dbReference type="EMBL" id="CP049866">
    <property type="protein sequence ID" value="QIK74699.1"/>
    <property type="molecule type" value="Genomic_DNA"/>
</dbReference>
<keyword evidence="3" id="KW-1185">Reference proteome</keyword>